<keyword evidence="2" id="KW-0812">Transmembrane</keyword>
<dbReference type="AlphaFoldDB" id="A0AAD4EZV2"/>
<feature type="transmembrane region" description="Helical" evidence="2">
    <location>
        <begin position="359"/>
        <end position="386"/>
    </location>
</feature>
<keyword evidence="2" id="KW-1133">Transmembrane helix</keyword>
<proteinExistence type="predicted"/>
<evidence type="ECO:0000313" key="3">
    <source>
        <dbReference type="EMBL" id="KAG7288817.1"/>
    </source>
</evidence>
<reference evidence="3" key="1">
    <citation type="submission" date="2023-02" db="EMBL/GenBank/DDBJ databases">
        <authorList>
            <person name="Palmer J.M."/>
        </authorList>
    </citation>
    <scope>NUCLEOTIDE SEQUENCE</scope>
    <source>
        <strain evidence="3">FW57</strain>
    </source>
</reference>
<feature type="compositionally biased region" description="Low complexity" evidence="1">
    <location>
        <begin position="294"/>
        <end position="305"/>
    </location>
</feature>
<feature type="compositionally biased region" description="Low complexity" evidence="1">
    <location>
        <begin position="215"/>
        <end position="237"/>
    </location>
</feature>
<dbReference type="PANTHER" id="PTHR39400">
    <property type="entry name" value="YALI0E29227P"/>
    <property type="match status" value="1"/>
</dbReference>
<dbReference type="EMBL" id="JAHCVI010000002">
    <property type="protein sequence ID" value="KAG7288817.1"/>
    <property type="molecule type" value="Genomic_DNA"/>
</dbReference>
<protein>
    <submittedName>
        <fullName evidence="3">Uncharacterized protein</fullName>
    </submittedName>
</protein>
<feature type="compositionally biased region" description="Polar residues" evidence="1">
    <location>
        <begin position="244"/>
        <end position="254"/>
    </location>
</feature>
<keyword evidence="4" id="KW-1185">Reference proteome</keyword>
<comment type="caution">
    <text evidence="3">The sequence shown here is derived from an EMBL/GenBank/DDBJ whole genome shotgun (WGS) entry which is preliminary data.</text>
</comment>
<evidence type="ECO:0000256" key="2">
    <source>
        <dbReference type="SAM" id="Phobius"/>
    </source>
</evidence>
<dbReference type="PANTHER" id="PTHR39400:SF1">
    <property type="entry name" value="PIG-P DOMAIN-CONTAINING PROTEIN"/>
    <property type="match status" value="1"/>
</dbReference>
<feature type="region of interest" description="Disordered" evidence="1">
    <location>
        <begin position="269"/>
        <end position="320"/>
    </location>
</feature>
<feature type="compositionally biased region" description="Low complexity" evidence="1">
    <location>
        <begin position="269"/>
        <end position="286"/>
    </location>
</feature>
<feature type="region of interest" description="Disordered" evidence="1">
    <location>
        <begin position="1"/>
        <end position="80"/>
    </location>
</feature>
<evidence type="ECO:0000256" key="1">
    <source>
        <dbReference type="SAM" id="MobiDB-lite"/>
    </source>
</evidence>
<keyword evidence="2" id="KW-0472">Membrane</keyword>
<gene>
    <name evidence="3" type="ORF">NEMBOFW57_005176</name>
</gene>
<accession>A0AAD4EZV2</accession>
<name>A0AAD4EZV2_9PEZI</name>
<feature type="region of interest" description="Disordered" evidence="1">
    <location>
        <begin position="209"/>
        <end position="255"/>
    </location>
</feature>
<organism evidence="3 4">
    <name type="scientific">Staphylotrichum longicolle</name>
    <dbReference type="NCBI Taxonomy" id="669026"/>
    <lineage>
        <taxon>Eukaryota</taxon>
        <taxon>Fungi</taxon>
        <taxon>Dikarya</taxon>
        <taxon>Ascomycota</taxon>
        <taxon>Pezizomycotina</taxon>
        <taxon>Sordariomycetes</taxon>
        <taxon>Sordariomycetidae</taxon>
        <taxon>Sordariales</taxon>
        <taxon>Chaetomiaceae</taxon>
        <taxon>Staphylotrichum</taxon>
    </lineage>
</organism>
<evidence type="ECO:0000313" key="4">
    <source>
        <dbReference type="Proteomes" id="UP001197093"/>
    </source>
</evidence>
<sequence length="439" mass="46024">MDQTTPQPAVGPDAHPAASNRPPAPARKRSSSGAGGLLSKLPFMRSTGEYRPRSRRNTNEAEPNTPMPSLPIPSFITIPAEPPQRHVPAAAAAPPPLPHILQHQTSEPPQLQQKTRRRRGSLRKVALLGRGAQRERREGREGRGLSIDIKYDQIGRNGASVETRVGGNETITSSPVPIDGRTRIIPILRNNGDDLSSYGLGISDLTPRPSMDSDAVSSGTSASPTAALAPTVASPTAEPGKTAADTSPSINYSTTDDEDALHMARPNAISIPAPRPSATSAPPSTSLLRPERASLSSGSDSYFLSRPPGVPSTANSLPSLQRRRSATIQRAKSPLALTSLATPLPAPDADWTTPRRSGWGWIILLVTWTVFVTGMGSCLGVWSWAWDGDDAIRAARAGRRSHAADCGLLPGADDPDGGHGLGLGGGGMGGNEVFPACTG</sequence>
<dbReference type="Proteomes" id="UP001197093">
    <property type="component" value="Unassembled WGS sequence"/>
</dbReference>